<name>A0ABT1JQ39_ACTCY</name>
<dbReference type="EMBL" id="AUBJ02000001">
    <property type="protein sequence ID" value="MCP2334626.1"/>
    <property type="molecule type" value="Genomic_DNA"/>
</dbReference>
<dbReference type="InterPro" id="IPR023296">
    <property type="entry name" value="Glyco_hydro_beta-prop_sf"/>
</dbReference>
<dbReference type="Proteomes" id="UP000791080">
    <property type="component" value="Unassembled WGS sequence"/>
</dbReference>
<dbReference type="SUPFAM" id="SSF75005">
    <property type="entry name" value="Arabinanase/levansucrase/invertase"/>
    <property type="match status" value="1"/>
</dbReference>
<feature type="chain" id="PRO_5045287493" evidence="6">
    <location>
        <begin position="32"/>
        <end position="326"/>
    </location>
</feature>
<keyword evidence="8" id="KW-1185">Reference proteome</keyword>
<dbReference type="Gene3D" id="2.115.10.20">
    <property type="entry name" value="Glycosyl hydrolase domain, family 43"/>
    <property type="match status" value="1"/>
</dbReference>
<keyword evidence="4 5" id="KW-0326">Glycosidase</keyword>
<dbReference type="RefSeq" id="WP_026420125.1">
    <property type="nucleotide sequence ID" value="NZ_AUBJ02000001.1"/>
</dbReference>
<evidence type="ECO:0000256" key="1">
    <source>
        <dbReference type="ARBA" id="ARBA00004834"/>
    </source>
</evidence>
<dbReference type="InterPro" id="IPR006710">
    <property type="entry name" value="Glyco_hydro_43"/>
</dbReference>
<accession>A0ABT1JQ39</accession>
<evidence type="ECO:0000256" key="3">
    <source>
        <dbReference type="ARBA" id="ARBA00022801"/>
    </source>
</evidence>
<keyword evidence="3 5" id="KW-0378">Hydrolase</keyword>
<dbReference type="InterPro" id="IPR050727">
    <property type="entry name" value="GH43_arabinanases"/>
</dbReference>
<evidence type="ECO:0000256" key="4">
    <source>
        <dbReference type="ARBA" id="ARBA00023295"/>
    </source>
</evidence>
<dbReference type="InterPro" id="IPR016840">
    <property type="entry name" value="Glyco_hydro_43_endo_a_Ara-ase"/>
</dbReference>
<evidence type="ECO:0000313" key="8">
    <source>
        <dbReference type="Proteomes" id="UP000791080"/>
    </source>
</evidence>
<sequence length="326" mass="35897">MRWTKGRGPLRAAVAAGTVLVWMAAAPPAFAAYPGPDPVSGDTRIHDPSMVRTGDGYLLLESHGNLGARTSPDRSRFTRTDPVFPTVPAWVHEYSDGDVWAPDISYQRGRYWLYYAASTSGSRNSAIGLATSPTGRPGTFRDHGIVVSTDLDDDHNAIDPALLVDRQGRWWLVFGSFWSGIRMIRLDPFTGMPHPTDRTLHHLARRPVEQAVEAPYVIERGGHYYLFVSFDHCCRGVDSDYRIMVGRSTSPTGPYLDRDGVPMLDGGGTQLLASHGDVRGPGGQSVLRDGDVDLLVYHYYDRADGGLSKVGLNRLSWDDEGWPLVT</sequence>
<evidence type="ECO:0000256" key="6">
    <source>
        <dbReference type="SAM" id="SignalP"/>
    </source>
</evidence>
<reference evidence="7 8" key="1">
    <citation type="submission" date="2013-07" db="EMBL/GenBank/DDBJ databases">
        <authorList>
            <consortium name="DOE Joint Genome Institute"/>
            <person name="Reeve W."/>
            <person name="Huntemann M."/>
            <person name="Han J."/>
            <person name="Chen A."/>
            <person name="Kyrpides N."/>
            <person name="Mavromatis K."/>
            <person name="Markowitz V."/>
            <person name="Palaniappan K."/>
            <person name="Ivanova N."/>
            <person name="Schaumberg A."/>
            <person name="Pati A."/>
            <person name="Liolios K."/>
            <person name="Nordberg H.P."/>
            <person name="Cantor M.N."/>
            <person name="Hua S.X."/>
            <person name="Woyke T."/>
        </authorList>
    </citation>
    <scope>NUCLEOTIDE SEQUENCE [LARGE SCALE GENOMIC DNA]</scope>
    <source>
        <strain evidence="7 8">DSM 43889</strain>
    </source>
</reference>
<comment type="pathway">
    <text evidence="1 5">Glycan metabolism; L-arabinan degradation.</text>
</comment>
<dbReference type="PANTHER" id="PTHR43301:SF3">
    <property type="entry name" value="ARABINAN ENDO-1,5-ALPHA-L-ARABINOSIDASE A-RELATED"/>
    <property type="match status" value="1"/>
</dbReference>
<feature type="signal peptide" evidence="6">
    <location>
        <begin position="1"/>
        <end position="31"/>
    </location>
</feature>
<evidence type="ECO:0000256" key="2">
    <source>
        <dbReference type="ARBA" id="ARBA00009865"/>
    </source>
</evidence>
<proteinExistence type="inferred from homology"/>
<gene>
    <name evidence="7" type="ORF">G443_004896</name>
</gene>
<dbReference type="CDD" id="cd08998">
    <property type="entry name" value="GH43_Arb43a-like"/>
    <property type="match status" value="1"/>
</dbReference>
<dbReference type="Pfam" id="PF04616">
    <property type="entry name" value="Glyco_hydro_43"/>
    <property type="match status" value="1"/>
</dbReference>
<dbReference type="PIRSF" id="PIRSF026534">
    <property type="entry name" value="Endo_alpha-L-arabinosidase"/>
    <property type="match status" value="1"/>
</dbReference>
<protein>
    <submittedName>
        <fullName evidence="7">Arabinan endo-1,5-alpha-L-arabinosidase</fullName>
    </submittedName>
</protein>
<organism evidence="7 8">
    <name type="scientific">Actinoalloteichus caeruleus DSM 43889</name>
    <dbReference type="NCBI Taxonomy" id="1120930"/>
    <lineage>
        <taxon>Bacteria</taxon>
        <taxon>Bacillati</taxon>
        <taxon>Actinomycetota</taxon>
        <taxon>Actinomycetes</taxon>
        <taxon>Pseudonocardiales</taxon>
        <taxon>Pseudonocardiaceae</taxon>
        <taxon>Actinoalloteichus</taxon>
        <taxon>Actinoalloteichus cyanogriseus</taxon>
    </lineage>
</organism>
<comment type="similarity">
    <text evidence="2 5">Belongs to the glycosyl hydrolase 43 family.</text>
</comment>
<evidence type="ECO:0000313" key="7">
    <source>
        <dbReference type="EMBL" id="MCP2334626.1"/>
    </source>
</evidence>
<dbReference type="PANTHER" id="PTHR43301">
    <property type="entry name" value="ARABINAN ENDO-1,5-ALPHA-L-ARABINOSIDASE"/>
    <property type="match status" value="1"/>
</dbReference>
<reference evidence="7 8" key="2">
    <citation type="submission" date="2022-06" db="EMBL/GenBank/DDBJ databases">
        <title>Genomic Encyclopedia of Type Strains, Phase I: the one thousand microbial genomes (KMG-I) project.</title>
        <authorList>
            <person name="Kyrpides N."/>
        </authorList>
    </citation>
    <scope>NUCLEOTIDE SEQUENCE [LARGE SCALE GENOMIC DNA]</scope>
    <source>
        <strain evidence="7 8">DSM 43889</strain>
    </source>
</reference>
<keyword evidence="6" id="KW-0732">Signal</keyword>
<comment type="caution">
    <text evidence="7">The sequence shown here is derived from an EMBL/GenBank/DDBJ whole genome shotgun (WGS) entry which is preliminary data.</text>
</comment>
<evidence type="ECO:0000256" key="5">
    <source>
        <dbReference type="PIRNR" id="PIRNR026534"/>
    </source>
</evidence>